<comment type="subcellular location">
    <subcellularLocation>
        <location evidence="1">Cell outer membrane</location>
    </subcellularLocation>
</comment>
<dbReference type="Proteomes" id="UP000004105">
    <property type="component" value="Unassembled WGS sequence"/>
</dbReference>
<dbReference type="Gene3D" id="2.40.170.20">
    <property type="entry name" value="TonB-dependent receptor, beta-barrel domain"/>
    <property type="match status" value="1"/>
</dbReference>
<protein>
    <submittedName>
        <fullName evidence="4">TonB-dependent receptor</fullName>
    </submittedName>
</protein>
<sequence>MRRADFRVNYFHNKTKNIIDRDQYLEFEQFEKQVKTGVELSARSDSGRVFGSLGVLRNLKNEMCDELYAILGMNHQITTI</sequence>
<proteinExistence type="predicted"/>
<dbReference type="HOGENOM" id="CLU_2586042_0_0_4"/>
<keyword evidence="4" id="KW-0675">Receptor</keyword>
<evidence type="ECO:0000313" key="4">
    <source>
        <dbReference type="EMBL" id="EGF11045.1"/>
    </source>
</evidence>
<accession>F2BBY5</accession>
<dbReference type="EMBL" id="AFAY01000025">
    <property type="protein sequence ID" value="EGF11045.1"/>
    <property type="molecule type" value="Genomic_DNA"/>
</dbReference>
<dbReference type="GO" id="GO:0009279">
    <property type="term" value="C:cell outer membrane"/>
    <property type="evidence" value="ECO:0007669"/>
    <property type="project" value="UniProtKB-SubCell"/>
</dbReference>
<organism evidence="4 5">
    <name type="scientific">Neisseria bacilliformis ATCC BAA-1200</name>
    <dbReference type="NCBI Taxonomy" id="888742"/>
    <lineage>
        <taxon>Bacteria</taxon>
        <taxon>Pseudomonadati</taxon>
        <taxon>Pseudomonadota</taxon>
        <taxon>Betaproteobacteria</taxon>
        <taxon>Neisseriales</taxon>
        <taxon>Neisseriaceae</taxon>
        <taxon>Neisseria</taxon>
    </lineage>
</organism>
<keyword evidence="5" id="KW-1185">Reference proteome</keyword>
<evidence type="ECO:0000313" key="5">
    <source>
        <dbReference type="Proteomes" id="UP000004105"/>
    </source>
</evidence>
<gene>
    <name evidence="4" type="ORF">HMPREF9123_1240</name>
</gene>
<keyword evidence="3" id="KW-0998">Cell outer membrane</keyword>
<evidence type="ECO:0000256" key="3">
    <source>
        <dbReference type="ARBA" id="ARBA00023237"/>
    </source>
</evidence>
<evidence type="ECO:0000256" key="2">
    <source>
        <dbReference type="ARBA" id="ARBA00023136"/>
    </source>
</evidence>
<dbReference type="InterPro" id="IPR036942">
    <property type="entry name" value="Beta-barrel_TonB_sf"/>
</dbReference>
<reference evidence="4 5" key="1">
    <citation type="submission" date="2011-02" db="EMBL/GenBank/DDBJ databases">
        <authorList>
            <person name="Muzny D."/>
            <person name="Qin X."/>
            <person name="Deng J."/>
            <person name="Jiang H."/>
            <person name="Liu Y."/>
            <person name="Qu J."/>
            <person name="Song X.-Z."/>
            <person name="Zhang L."/>
            <person name="Thornton R."/>
            <person name="Coyle M."/>
            <person name="Francisco L."/>
            <person name="Jackson L."/>
            <person name="Javaid M."/>
            <person name="Korchina V."/>
            <person name="Kovar C."/>
            <person name="Mata R."/>
            <person name="Mathew T."/>
            <person name="Ngo R."/>
            <person name="Nguyen L."/>
            <person name="Nguyen N."/>
            <person name="Okwuonu G."/>
            <person name="Ongeri F."/>
            <person name="Pham C."/>
            <person name="Simmons D."/>
            <person name="Wilczek-Boney K."/>
            <person name="Hale W."/>
            <person name="Jakkamsetti A."/>
            <person name="Pham P."/>
            <person name="Ruth R."/>
            <person name="San Lucas F."/>
            <person name="Warren J."/>
            <person name="Zhang J."/>
            <person name="Zhao Z."/>
            <person name="Zhou C."/>
            <person name="Zhu D."/>
            <person name="Lee S."/>
            <person name="Bess C."/>
            <person name="Blankenburg K."/>
            <person name="Forbes L."/>
            <person name="Fu Q."/>
            <person name="Gubbala S."/>
            <person name="Hirani K."/>
            <person name="Jayaseelan J.C."/>
            <person name="Lara F."/>
            <person name="Munidasa M."/>
            <person name="Palculict T."/>
            <person name="Patil S."/>
            <person name="Pu L.-L."/>
            <person name="Saada N."/>
            <person name="Tang L."/>
            <person name="Weissenberger G."/>
            <person name="Zhu Y."/>
            <person name="Hemphill L."/>
            <person name="Shang Y."/>
            <person name="Youmans B."/>
            <person name="Ayvaz T."/>
            <person name="Ross M."/>
            <person name="Santibanez J."/>
            <person name="Aqrawi P."/>
            <person name="Gross S."/>
            <person name="Joshi V."/>
            <person name="Fowler G."/>
            <person name="Nazareth L."/>
            <person name="Reid J."/>
            <person name="Worley K."/>
            <person name="Petrosino J."/>
            <person name="Highlander S."/>
            <person name="Gibbs R."/>
        </authorList>
    </citation>
    <scope>NUCLEOTIDE SEQUENCE [LARGE SCALE GENOMIC DNA]</scope>
    <source>
        <strain evidence="4 5">ATCC BAA-1200</strain>
    </source>
</reference>
<keyword evidence="2" id="KW-0472">Membrane</keyword>
<comment type="caution">
    <text evidence="4">The sequence shown here is derived from an EMBL/GenBank/DDBJ whole genome shotgun (WGS) entry which is preliminary data.</text>
</comment>
<evidence type="ECO:0000256" key="1">
    <source>
        <dbReference type="ARBA" id="ARBA00004442"/>
    </source>
</evidence>
<dbReference type="AlphaFoldDB" id="F2BBY5"/>
<name>F2BBY5_9NEIS</name>